<accession>A0A6N8UAI4</accession>
<comment type="caution">
    <text evidence="1">The sequence shown here is derived from an EMBL/GenBank/DDBJ whole genome shotgun (WGS) entry which is preliminary data.</text>
</comment>
<dbReference type="Pfam" id="PF20207">
    <property type="entry name" value="DUF6568"/>
    <property type="match status" value="1"/>
</dbReference>
<dbReference type="AlphaFoldDB" id="A0A6N8UAI4"/>
<dbReference type="InterPro" id="IPR036249">
    <property type="entry name" value="Thioredoxin-like_sf"/>
</dbReference>
<protein>
    <submittedName>
        <fullName evidence="1">Thioredoxin family protein</fullName>
    </submittedName>
</protein>
<keyword evidence="2" id="KW-1185">Reference proteome</keyword>
<organism evidence="1 2">
    <name type="scientific">Copranaerobaculum intestinale</name>
    <dbReference type="NCBI Taxonomy" id="2692629"/>
    <lineage>
        <taxon>Bacteria</taxon>
        <taxon>Bacillati</taxon>
        <taxon>Bacillota</taxon>
        <taxon>Erysipelotrichia</taxon>
        <taxon>Erysipelotrichales</taxon>
        <taxon>Erysipelotrichaceae</taxon>
        <taxon>Copranaerobaculum</taxon>
    </lineage>
</organism>
<evidence type="ECO:0000313" key="1">
    <source>
        <dbReference type="EMBL" id="MXQ74344.1"/>
    </source>
</evidence>
<dbReference type="RefSeq" id="WP_160625725.1">
    <property type="nucleotide sequence ID" value="NZ_WUUQ01000006.1"/>
</dbReference>
<dbReference type="SUPFAM" id="SSF52833">
    <property type="entry name" value="Thioredoxin-like"/>
    <property type="match status" value="1"/>
</dbReference>
<dbReference type="Proteomes" id="UP000434036">
    <property type="component" value="Unassembled WGS sequence"/>
</dbReference>
<sequence>MKKLLIMSCCLLAVMTGCKKETKMETEHVVQLSAEEVNKKIRRKTGSFLLYLTTDECYSCNEYDKVLAKLQKNASFKIYFVLVDDEDEEQLRELKMTLGNYETLPMTYYIQDGKVSKENTKAGYMEKDEYRKWLQKLDVIK</sequence>
<dbReference type="InterPro" id="IPR046698">
    <property type="entry name" value="PedC-like"/>
</dbReference>
<reference evidence="1 2" key="1">
    <citation type="submission" date="2019-12" db="EMBL/GenBank/DDBJ databases">
        <authorList>
            <person name="Yang R."/>
        </authorList>
    </citation>
    <scope>NUCLEOTIDE SEQUENCE [LARGE SCALE GENOMIC DNA]</scope>
    <source>
        <strain evidence="1 2">DONG20-135</strain>
    </source>
</reference>
<proteinExistence type="predicted"/>
<dbReference type="Gene3D" id="3.40.30.10">
    <property type="entry name" value="Glutaredoxin"/>
    <property type="match status" value="1"/>
</dbReference>
<gene>
    <name evidence="1" type="ORF">GSF08_10455</name>
</gene>
<reference evidence="1 2" key="2">
    <citation type="submission" date="2020-01" db="EMBL/GenBank/DDBJ databases">
        <title>Clostridiaceae sp. nov. isolated from the gut of human by culturomics.</title>
        <authorList>
            <person name="Chang Y."/>
        </authorList>
    </citation>
    <scope>NUCLEOTIDE SEQUENCE [LARGE SCALE GENOMIC DNA]</scope>
    <source>
        <strain evidence="1 2">DONG20-135</strain>
    </source>
</reference>
<name>A0A6N8UAI4_9FIRM</name>
<dbReference type="PROSITE" id="PS51257">
    <property type="entry name" value="PROKAR_LIPOPROTEIN"/>
    <property type="match status" value="1"/>
</dbReference>
<evidence type="ECO:0000313" key="2">
    <source>
        <dbReference type="Proteomes" id="UP000434036"/>
    </source>
</evidence>
<dbReference type="EMBL" id="WUUQ01000006">
    <property type="protein sequence ID" value="MXQ74344.1"/>
    <property type="molecule type" value="Genomic_DNA"/>
</dbReference>